<comment type="pathway">
    <text evidence="10">Lipid metabolism; phospholipid metabolism.</text>
</comment>
<keyword evidence="7 10" id="KW-0472">Membrane</keyword>
<feature type="transmembrane region" description="Helical" evidence="10">
    <location>
        <begin position="189"/>
        <end position="205"/>
    </location>
</feature>
<comment type="caution">
    <text evidence="11">The sequence shown here is derived from an EMBL/GenBank/DDBJ whole genome shotgun (WGS) entry which is preliminary data.</text>
</comment>
<accession>A0A4V6N9J4</accession>
<evidence type="ECO:0000256" key="4">
    <source>
        <dbReference type="ARBA" id="ARBA00022692"/>
    </source>
</evidence>
<comment type="function">
    <text evidence="10">Catalyzes the transfer of an acyl group from acyl-phosphate (acyl-PO(4)) to glycerol-3-phosphate (G3P) to form lysophosphatidic acid (LPA). This enzyme utilizes acyl-phosphate as fatty acyl donor, but not acyl-CoA or acyl-ACP.</text>
</comment>
<evidence type="ECO:0000256" key="1">
    <source>
        <dbReference type="ARBA" id="ARBA00022475"/>
    </source>
</evidence>
<evidence type="ECO:0000256" key="7">
    <source>
        <dbReference type="ARBA" id="ARBA00023136"/>
    </source>
</evidence>
<evidence type="ECO:0000256" key="10">
    <source>
        <dbReference type="HAMAP-Rule" id="MF_01043"/>
    </source>
</evidence>
<feature type="transmembrane region" description="Helical" evidence="10">
    <location>
        <begin position="59"/>
        <end position="78"/>
    </location>
</feature>
<comment type="subcellular location">
    <subcellularLocation>
        <location evidence="10">Cell membrane</location>
        <topology evidence="10">Multi-pass membrane protein</topology>
    </subcellularLocation>
</comment>
<dbReference type="UniPathway" id="UPA00085"/>
<dbReference type="PANTHER" id="PTHR30309:SF0">
    <property type="entry name" value="GLYCEROL-3-PHOSPHATE ACYLTRANSFERASE-RELATED"/>
    <property type="match status" value="1"/>
</dbReference>
<evidence type="ECO:0000256" key="6">
    <source>
        <dbReference type="ARBA" id="ARBA00023098"/>
    </source>
</evidence>
<dbReference type="GO" id="GO:0005886">
    <property type="term" value="C:plasma membrane"/>
    <property type="evidence" value="ECO:0007669"/>
    <property type="project" value="UniProtKB-SubCell"/>
</dbReference>
<keyword evidence="6 10" id="KW-0443">Lipid metabolism</keyword>
<comment type="subunit">
    <text evidence="10">Probably interacts with PlsX.</text>
</comment>
<dbReference type="PANTHER" id="PTHR30309">
    <property type="entry name" value="INNER MEMBRANE PROTEIN YGIH"/>
    <property type="match status" value="1"/>
</dbReference>
<evidence type="ECO:0000256" key="3">
    <source>
        <dbReference type="ARBA" id="ARBA00022679"/>
    </source>
</evidence>
<keyword evidence="3 10" id="KW-0808">Transferase</keyword>
<evidence type="ECO:0000256" key="5">
    <source>
        <dbReference type="ARBA" id="ARBA00022989"/>
    </source>
</evidence>
<dbReference type="GO" id="GO:0008654">
    <property type="term" value="P:phospholipid biosynthetic process"/>
    <property type="evidence" value="ECO:0007669"/>
    <property type="project" value="UniProtKB-UniRule"/>
</dbReference>
<keyword evidence="1 10" id="KW-1003">Cell membrane</keyword>
<dbReference type="OrthoDB" id="9777124at2"/>
<dbReference type="SMART" id="SM01207">
    <property type="entry name" value="G3P_acyltransf"/>
    <property type="match status" value="1"/>
</dbReference>
<feature type="transmembrane region" description="Helical" evidence="10">
    <location>
        <begin position="149"/>
        <end position="169"/>
    </location>
</feature>
<keyword evidence="11" id="KW-0012">Acyltransferase</keyword>
<keyword evidence="8 10" id="KW-0594">Phospholipid biosynthesis</keyword>
<feature type="transmembrane region" description="Helical" evidence="10">
    <location>
        <begin position="120"/>
        <end position="143"/>
    </location>
</feature>
<feature type="transmembrane region" description="Helical" evidence="10">
    <location>
        <begin position="90"/>
        <end position="108"/>
    </location>
</feature>
<dbReference type="EMBL" id="PSZP01000052">
    <property type="protein sequence ID" value="TCG10388.1"/>
    <property type="molecule type" value="Genomic_DNA"/>
</dbReference>
<dbReference type="EC" id="2.3.1.275" evidence="10"/>
<reference evidence="11 12" key="1">
    <citation type="submission" date="2018-02" db="EMBL/GenBank/DDBJ databases">
        <title>Mycoplasma marinum and Mycoplasma todarodis sp. nov., moderately halophilic and psychrotolerant mycoplasmas isolated from cephalopods.</title>
        <authorList>
            <person name="Viver T."/>
        </authorList>
    </citation>
    <scope>NUCLEOTIDE SEQUENCE [LARGE SCALE GENOMIC DNA]</scope>
    <source>
        <strain evidence="11 12">5H</strain>
    </source>
</reference>
<sequence length="238" mass="26713">MENIIGFNILAFLIAYLIGALNTSIIVSKRMLKEDIRQSGSGNAGATNMARKTGFGGGMLIAFIDWTKVVFTALIFWILKEKAGHGFETIYIQLVAFGVLVGHIWPIFFKFKGGKGVSAFLGFVMSWNIIVGIIIIIIFWVIVYFVDKISFASMACTFIVVIFTFIPWFNNGLLTTIMKSGSDISSMQYWLTPMFATLVSIIVISKHHQNIGRLLRKEESSFRQSILKKEPGCKLFKK</sequence>
<organism evidence="11 12">
    <name type="scientific">Mycoplasma todarodis</name>
    <dbReference type="NCBI Taxonomy" id="1937191"/>
    <lineage>
        <taxon>Bacteria</taxon>
        <taxon>Bacillati</taxon>
        <taxon>Mycoplasmatota</taxon>
        <taxon>Mollicutes</taxon>
        <taxon>Mycoplasmataceae</taxon>
        <taxon>Mycoplasma</taxon>
    </lineage>
</organism>
<evidence type="ECO:0000256" key="9">
    <source>
        <dbReference type="ARBA" id="ARBA00023264"/>
    </source>
</evidence>
<comment type="similarity">
    <text evidence="10">Belongs to the PlsY family.</text>
</comment>
<dbReference type="Pfam" id="PF02660">
    <property type="entry name" value="G3P_acyltransf"/>
    <property type="match status" value="1"/>
</dbReference>
<evidence type="ECO:0000313" key="11">
    <source>
        <dbReference type="EMBL" id="TCG10388.1"/>
    </source>
</evidence>
<keyword evidence="2 10" id="KW-0444">Lipid biosynthesis</keyword>
<proteinExistence type="inferred from homology"/>
<keyword evidence="5 10" id="KW-1133">Transmembrane helix</keyword>
<dbReference type="AlphaFoldDB" id="A0A4V6N9J4"/>
<evidence type="ECO:0000313" key="12">
    <source>
        <dbReference type="Proteomes" id="UP000291072"/>
    </source>
</evidence>
<dbReference type="RefSeq" id="WP_131613906.1">
    <property type="nucleotide sequence ID" value="NZ_PSZP01000052.1"/>
</dbReference>
<name>A0A4V6N9J4_9MOLU</name>
<dbReference type="InterPro" id="IPR003811">
    <property type="entry name" value="G3P_acylTferase_PlsY"/>
</dbReference>
<evidence type="ECO:0000256" key="8">
    <source>
        <dbReference type="ARBA" id="ARBA00023209"/>
    </source>
</evidence>
<keyword evidence="4 10" id="KW-0812">Transmembrane</keyword>
<keyword evidence="9 10" id="KW-1208">Phospholipid metabolism</keyword>
<dbReference type="GO" id="GO:0043772">
    <property type="term" value="F:acyl-phosphate glycerol-3-phosphate acyltransferase activity"/>
    <property type="evidence" value="ECO:0007669"/>
    <property type="project" value="UniProtKB-UniRule"/>
</dbReference>
<protein>
    <recommendedName>
        <fullName evidence="10">Glycerol-3-phosphate acyltransferase</fullName>
    </recommendedName>
    <alternativeName>
        <fullName evidence="10">Acyl-PO4 G3P acyltransferase</fullName>
    </alternativeName>
    <alternativeName>
        <fullName evidence="10">Acyl-phosphate--glycerol-3-phosphate acyltransferase</fullName>
    </alternativeName>
    <alternativeName>
        <fullName evidence="10">G3P acyltransferase</fullName>
        <shortName evidence="10">GPAT</shortName>
        <ecNumber evidence="10">2.3.1.275</ecNumber>
    </alternativeName>
    <alternativeName>
        <fullName evidence="10">Lysophosphatidic acid synthase</fullName>
        <shortName evidence="10">LPA synthase</shortName>
    </alternativeName>
</protein>
<evidence type="ECO:0000256" key="2">
    <source>
        <dbReference type="ARBA" id="ARBA00022516"/>
    </source>
</evidence>
<comment type="catalytic activity">
    <reaction evidence="10">
        <text>an acyl phosphate + sn-glycerol 3-phosphate = a 1-acyl-sn-glycero-3-phosphate + phosphate</text>
        <dbReference type="Rhea" id="RHEA:34075"/>
        <dbReference type="ChEBI" id="CHEBI:43474"/>
        <dbReference type="ChEBI" id="CHEBI:57597"/>
        <dbReference type="ChEBI" id="CHEBI:57970"/>
        <dbReference type="ChEBI" id="CHEBI:59918"/>
        <dbReference type="EC" id="2.3.1.275"/>
    </reaction>
</comment>
<gene>
    <name evidence="10" type="primary">plsY</name>
    <name evidence="11" type="ORF">C4B25_04460</name>
</gene>
<keyword evidence="12" id="KW-1185">Reference proteome</keyword>
<dbReference type="HAMAP" id="MF_01043">
    <property type="entry name" value="PlsY"/>
    <property type="match status" value="1"/>
</dbReference>
<feature type="transmembrane region" description="Helical" evidence="10">
    <location>
        <begin position="6"/>
        <end position="27"/>
    </location>
</feature>
<dbReference type="Proteomes" id="UP000291072">
    <property type="component" value="Unassembled WGS sequence"/>
</dbReference>